<dbReference type="AlphaFoldDB" id="A0A1V9YYC0"/>
<evidence type="ECO:0000313" key="3">
    <source>
        <dbReference type="EMBL" id="OQR90725.1"/>
    </source>
</evidence>
<dbReference type="ESTHER" id="9stra-a0a1v9yyc0">
    <property type="family name" value="ABHD13-BEM46"/>
</dbReference>
<organism evidence="3 4">
    <name type="scientific">Thraustotheca clavata</name>
    <dbReference type="NCBI Taxonomy" id="74557"/>
    <lineage>
        <taxon>Eukaryota</taxon>
        <taxon>Sar</taxon>
        <taxon>Stramenopiles</taxon>
        <taxon>Oomycota</taxon>
        <taxon>Saprolegniomycetes</taxon>
        <taxon>Saprolegniales</taxon>
        <taxon>Achlyaceae</taxon>
        <taxon>Thraustotheca</taxon>
    </lineage>
</organism>
<dbReference type="STRING" id="74557.A0A1V9YYC0"/>
<evidence type="ECO:0000313" key="4">
    <source>
        <dbReference type="Proteomes" id="UP000243217"/>
    </source>
</evidence>
<dbReference type="SUPFAM" id="SSF53474">
    <property type="entry name" value="alpha/beta-Hydrolases"/>
    <property type="match status" value="1"/>
</dbReference>
<protein>
    <submittedName>
        <fullName evidence="3">Serine protease family S09X</fullName>
    </submittedName>
</protein>
<feature type="transmembrane region" description="Helical" evidence="1">
    <location>
        <begin position="12"/>
        <end position="35"/>
    </location>
</feature>
<dbReference type="GO" id="GO:0008474">
    <property type="term" value="F:palmitoyl-(protein) hydrolase activity"/>
    <property type="evidence" value="ECO:0007669"/>
    <property type="project" value="TreeGrafter"/>
</dbReference>
<dbReference type="GO" id="GO:0008233">
    <property type="term" value="F:peptidase activity"/>
    <property type="evidence" value="ECO:0007669"/>
    <property type="project" value="UniProtKB-KW"/>
</dbReference>
<dbReference type="PANTHER" id="PTHR12277">
    <property type="entry name" value="ALPHA/BETA HYDROLASE DOMAIN-CONTAINING PROTEIN"/>
    <property type="match status" value="1"/>
</dbReference>
<keyword evidence="3" id="KW-0645">Protease</keyword>
<dbReference type="OrthoDB" id="10249433at2759"/>
<accession>A0A1V9YYC0</accession>
<evidence type="ECO:0000259" key="2">
    <source>
        <dbReference type="Pfam" id="PF00561"/>
    </source>
</evidence>
<dbReference type="PANTHER" id="PTHR12277:SF81">
    <property type="entry name" value="PROTEIN ABHD13"/>
    <property type="match status" value="1"/>
</dbReference>
<dbReference type="Gene3D" id="3.40.50.1820">
    <property type="entry name" value="alpha/beta hydrolase"/>
    <property type="match status" value="1"/>
</dbReference>
<keyword evidence="3" id="KW-0378">Hydrolase</keyword>
<keyword evidence="1" id="KW-1133">Transmembrane helix</keyword>
<gene>
    <name evidence="3" type="ORF">THRCLA_09219</name>
</gene>
<dbReference type="Proteomes" id="UP000243217">
    <property type="component" value="Unassembled WGS sequence"/>
</dbReference>
<dbReference type="EMBL" id="JNBS01002495">
    <property type="protein sequence ID" value="OQR90725.1"/>
    <property type="molecule type" value="Genomic_DNA"/>
</dbReference>
<reference evidence="3 4" key="1">
    <citation type="journal article" date="2014" name="Genome Biol. Evol.">
        <title>The secreted proteins of Achlya hypogyna and Thraustotheca clavata identify the ancestral oomycete secretome and reveal gene acquisitions by horizontal gene transfer.</title>
        <authorList>
            <person name="Misner I."/>
            <person name="Blouin N."/>
            <person name="Leonard G."/>
            <person name="Richards T.A."/>
            <person name="Lane C.E."/>
        </authorList>
    </citation>
    <scope>NUCLEOTIDE SEQUENCE [LARGE SCALE GENOMIC DNA]</scope>
    <source>
        <strain evidence="3 4">ATCC 34112</strain>
    </source>
</reference>
<feature type="domain" description="AB hydrolase-1" evidence="2">
    <location>
        <begin position="96"/>
        <end position="210"/>
    </location>
</feature>
<dbReference type="Pfam" id="PF00561">
    <property type="entry name" value="Abhydrolase_1"/>
    <property type="match status" value="1"/>
</dbReference>
<comment type="caution">
    <text evidence="3">The sequence shown here is derived from an EMBL/GenBank/DDBJ whole genome shotgun (WGS) entry which is preliminary data.</text>
</comment>
<dbReference type="InterPro" id="IPR029058">
    <property type="entry name" value="AB_hydrolase_fold"/>
</dbReference>
<sequence>MTESNALTTVLGWMQSMVYAGGALFATSLMLLYVYQEKLLYHPSMPGVPKLTTDNPKGYRHPGEYGIDFEDVYIPTKDGITIHAWLLKQANMKQVPTIVFFHGNAGNIGFRLPNAVQMYRMLGCNIVMVDYRGFGLSLGTPTEKGLQMDAEATIDYLSMRQDLDNTKFIAFGRSLGGAVAIYLGEARSDKIAAIIVENTFLSISTMVDSLMPWLSYIKRYVLAIDWSNERRIPSLAHPILFLSGQKDELVPPFHMTKLHDIATQSKLRKWYPIARGTHNDSWVQGGAPYFDAMRAFIERICEMTLENNKKKTDEQVCADGQEIPNMLDSTLFQHVKPKDKDV</sequence>
<keyword evidence="1" id="KW-0812">Transmembrane</keyword>
<dbReference type="GO" id="GO:0006508">
    <property type="term" value="P:proteolysis"/>
    <property type="evidence" value="ECO:0007669"/>
    <property type="project" value="UniProtKB-KW"/>
</dbReference>
<dbReference type="InterPro" id="IPR000073">
    <property type="entry name" value="AB_hydrolase_1"/>
</dbReference>
<evidence type="ECO:0000256" key="1">
    <source>
        <dbReference type="SAM" id="Phobius"/>
    </source>
</evidence>
<name>A0A1V9YYC0_9STRA</name>
<keyword evidence="1" id="KW-0472">Membrane</keyword>
<proteinExistence type="predicted"/>
<dbReference type="GO" id="GO:0016020">
    <property type="term" value="C:membrane"/>
    <property type="evidence" value="ECO:0007669"/>
    <property type="project" value="TreeGrafter"/>
</dbReference>
<keyword evidence="4" id="KW-1185">Reference proteome</keyword>